<sequence>MSDLDFPRLPPQRSIPAERLAQRQLLLERHTVAASRPVRTPWWRRKLVVVPAVAVLAVSVTAAGRALLPGGMATQATTVSCHTTVSLQGDTDIVGGGAVDPAESCRNVWRSAGTNVPPELAICLTQGGGIAVFPSKDACRTLGLRPFMGVSDSARSFATFQNEAIAAVRADHCRPRSEIIDMIRRKLDAYGLQSWRIDDSGFGQPWAAGRPCASLAFDHDRSIVIIVPHTK</sequence>
<reference evidence="2" key="1">
    <citation type="submission" date="2016-02" db="EMBL/GenBank/DDBJ databases">
        <authorList>
            <person name="Wibberg D."/>
        </authorList>
    </citation>
    <scope>NUCLEOTIDE SEQUENCE [LARGE SCALE GENOMIC DNA]</scope>
</reference>
<accession>A0A1C3NU37</accession>
<dbReference type="EMBL" id="FLUV01000285">
    <property type="protein sequence ID" value="SBW18524.1"/>
    <property type="molecule type" value="Genomic_DNA"/>
</dbReference>
<evidence type="ECO:0000313" key="1">
    <source>
        <dbReference type="EMBL" id="SBW18524.1"/>
    </source>
</evidence>
<dbReference type="AlphaFoldDB" id="A0A1C3NU37"/>
<evidence type="ECO:0000313" key="2">
    <source>
        <dbReference type="Proteomes" id="UP000199013"/>
    </source>
</evidence>
<organism evidence="1 2">
    <name type="scientific">Candidatus Protofrankia californiensis</name>
    <dbReference type="NCBI Taxonomy" id="1839754"/>
    <lineage>
        <taxon>Bacteria</taxon>
        <taxon>Bacillati</taxon>
        <taxon>Actinomycetota</taxon>
        <taxon>Actinomycetes</taxon>
        <taxon>Frankiales</taxon>
        <taxon>Frankiaceae</taxon>
        <taxon>Protofrankia</taxon>
    </lineage>
</organism>
<proteinExistence type="predicted"/>
<gene>
    <name evidence="1" type="ORF">FDG2_0705</name>
</gene>
<name>A0A1C3NU37_9ACTN</name>
<keyword evidence="2" id="KW-1185">Reference proteome</keyword>
<protein>
    <submittedName>
        <fullName evidence="1">Uncharacterized protein</fullName>
    </submittedName>
</protein>
<dbReference type="Proteomes" id="UP000199013">
    <property type="component" value="Unassembled WGS sequence"/>
</dbReference>